<reference evidence="3" key="1">
    <citation type="submission" date="2016-10" db="EMBL/GenBank/DDBJ databases">
        <authorList>
            <person name="Varghese N."/>
            <person name="Submissions S."/>
        </authorList>
    </citation>
    <scope>NUCLEOTIDE SEQUENCE [LARGE SCALE GENOMIC DNA]</scope>
    <source>
        <strain evidence="3">DSM 45789</strain>
    </source>
</reference>
<evidence type="ECO:0000313" key="3">
    <source>
        <dbReference type="Proteomes" id="UP000198660"/>
    </source>
</evidence>
<dbReference type="RefSeq" id="WP_091839228.1">
    <property type="nucleotide sequence ID" value="NZ_FPAA01000015.1"/>
</dbReference>
<name>A0A1I6UCF3_9BACL</name>
<evidence type="ECO:0008006" key="4">
    <source>
        <dbReference type="Google" id="ProtNLM"/>
    </source>
</evidence>
<organism evidence="2 3">
    <name type="scientific">Marininema halotolerans</name>
    <dbReference type="NCBI Taxonomy" id="1155944"/>
    <lineage>
        <taxon>Bacteria</taxon>
        <taxon>Bacillati</taxon>
        <taxon>Bacillota</taxon>
        <taxon>Bacilli</taxon>
        <taxon>Bacillales</taxon>
        <taxon>Thermoactinomycetaceae</taxon>
        <taxon>Marininema</taxon>
    </lineage>
</organism>
<feature type="transmembrane region" description="Helical" evidence="1">
    <location>
        <begin position="83"/>
        <end position="102"/>
    </location>
</feature>
<dbReference type="AlphaFoldDB" id="A0A1I6UCF3"/>
<evidence type="ECO:0000313" key="2">
    <source>
        <dbReference type="EMBL" id="SFS99100.1"/>
    </source>
</evidence>
<proteinExistence type="predicted"/>
<sequence length="158" mass="17518">MRRKIMGLFIIAAGILLLLRELGWPLAQTVSKWEFLLIVAGLILFIISIQKPPRPRLSILAGILIGLGIHSWGLAQIESWPDHWSIFPLIIGLSYLLIGGLLQKNRSYGMVGSLLCLLGIFAWPGVGDIPGLEKVAQTLNTYWPVLLITLGVLLFIRK</sequence>
<dbReference type="EMBL" id="FPAA01000015">
    <property type="protein sequence ID" value="SFS99100.1"/>
    <property type="molecule type" value="Genomic_DNA"/>
</dbReference>
<evidence type="ECO:0000256" key="1">
    <source>
        <dbReference type="SAM" id="Phobius"/>
    </source>
</evidence>
<dbReference type="OrthoDB" id="2989824at2"/>
<feature type="transmembrane region" description="Helical" evidence="1">
    <location>
        <begin position="139"/>
        <end position="156"/>
    </location>
</feature>
<keyword evidence="1" id="KW-1133">Transmembrane helix</keyword>
<gene>
    <name evidence="2" type="ORF">SAMN05444972_11548</name>
</gene>
<dbReference type="Proteomes" id="UP000198660">
    <property type="component" value="Unassembled WGS sequence"/>
</dbReference>
<keyword evidence="1" id="KW-0472">Membrane</keyword>
<feature type="transmembrane region" description="Helical" evidence="1">
    <location>
        <begin position="109"/>
        <end position="127"/>
    </location>
</feature>
<accession>A0A1I6UCF3</accession>
<protein>
    <recommendedName>
        <fullName evidence="4">DUF5668 domain-containing protein</fullName>
    </recommendedName>
</protein>
<feature type="transmembrane region" description="Helical" evidence="1">
    <location>
        <begin position="57"/>
        <end position="77"/>
    </location>
</feature>
<keyword evidence="3" id="KW-1185">Reference proteome</keyword>
<keyword evidence="1" id="KW-0812">Transmembrane</keyword>
<feature type="transmembrane region" description="Helical" evidence="1">
    <location>
        <begin position="33"/>
        <end position="50"/>
    </location>
</feature>